<dbReference type="HOGENOM" id="CLU_028723_1_2_5"/>
<dbReference type="STRING" id="1261131.lam_729"/>
<organism evidence="9 10">
    <name type="scientific">Candidatus Liberibacter americanus str. Sao Paulo</name>
    <dbReference type="NCBI Taxonomy" id="1261131"/>
    <lineage>
        <taxon>Bacteria</taxon>
        <taxon>Pseudomonadati</taxon>
        <taxon>Pseudomonadota</taxon>
        <taxon>Alphaproteobacteria</taxon>
        <taxon>Hyphomicrobiales</taxon>
        <taxon>Rhizobiaceae</taxon>
        <taxon>Liberibacter</taxon>
    </lineage>
</organism>
<dbReference type="InterPro" id="IPR019533">
    <property type="entry name" value="Peptidase_S26"/>
</dbReference>
<protein>
    <recommendedName>
        <fullName evidence="4 7">Signal peptidase I</fullName>
        <ecNumber evidence="3 7">3.4.21.89</ecNumber>
    </recommendedName>
</protein>
<dbReference type="InterPro" id="IPR019758">
    <property type="entry name" value="Pept_S26A_signal_pept_1_CS"/>
</dbReference>
<dbReference type="EC" id="3.4.21.89" evidence="3 7"/>
<feature type="active site" evidence="6">
    <location>
        <position position="42"/>
    </location>
</feature>
<evidence type="ECO:0000259" key="8">
    <source>
        <dbReference type="Pfam" id="PF10502"/>
    </source>
</evidence>
<dbReference type="GO" id="GO:0009003">
    <property type="term" value="F:signal peptidase activity"/>
    <property type="evidence" value="ECO:0007669"/>
    <property type="project" value="UniProtKB-EC"/>
</dbReference>
<dbReference type="EMBL" id="CP006604">
    <property type="protein sequence ID" value="AHA28075.1"/>
    <property type="molecule type" value="Genomic_DNA"/>
</dbReference>
<proteinExistence type="inferred from homology"/>
<dbReference type="Pfam" id="PF10502">
    <property type="entry name" value="Peptidase_S26"/>
    <property type="match status" value="1"/>
</dbReference>
<dbReference type="PROSITE" id="PS00761">
    <property type="entry name" value="SPASE_I_3"/>
    <property type="match status" value="1"/>
</dbReference>
<dbReference type="AlphaFoldDB" id="U6B588"/>
<evidence type="ECO:0000256" key="6">
    <source>
        <dbReference type="PIRSR" id="PIRSR600223-1"/>
    </source>
</evidence>
<dbReference type="PATRIC" id="fig|1261131.3.peg.699"/>
<keyword evidence="7" id="KW-0645">Protease</keyword>
<dbReference type="SUPFAM" id="SSF51306">
    <property type="entry name" value="LexA/Signal peptidase"/>
    <property type="match status" value="1"/>
</dbReference>
<evidence type="ECO:0000256" key="7">
    <source>
        <dbReference type="RuleBase" id="RU362042"/>
    </source>
</evidence>
<dbReference type="PROSITE" id="PS00760">
    <property type="entry name" value="SPASE_I_2"/>
    <property type="match status" value="1"/>
</dbReference>
<dbReference type="KEGG" id="lar:lam_729"/>
<keyword evidence="5 7" id="KW-0378">Hydrolase</keyword>
<keyword evidence="10" id="KW-1185">Reference proteome</keyword>
<evidence type="ECO:0000256" key="2">
    <source>
        <dbReference type="ARBA" id="ARBA00009370"/>
    </source>
</evidence>
<dbReference type="InterPro" id="IPR019757">
    <property type="entry name" value="Pept_S26A_signal_pept_1_Lys-AS"/>
</dbReference>
<dbReference type="InterPro" id="IPR036286">
    <property type="entry name" value="LexA/Signal_pep-like_sf"/>
</dbReference>
<evidence type="ECO:0000256" key="4">
    <source>
        <dbReference type="ARBA" id="ARBA00019232"/>
    </source>
</evidence>
<reference evidence="9 10" key="1">
    <citation type="journal article" date="2014" name="Mol. Plant Microbe Interact.">
        <title>The complete genome sequence of Candidatus Liberibacter americanus, associated with citrus Huanglongbing.</title>
        <authorList>
            <person name="Wulff N.A."/>
            <person name="Zhang S."/>
            <person name="Setubal J.C."/>
            <person name="Almeida N.F."/>
            <person name="Martins E.C."/>
            <person name="Harakava R."/>
            <person name="Kumar D."/>
            <person name="Rangel L.T."/>
            <person name="Foissac X."/>
            <person name="Bove J."/>
            <person name="Gabriel D.W."/>
        </authorList>
    </citation>
    <scope>NUCLEOTIDE SEQUENCE [LARGE SCALE GENOMIC DNA]</scope>
    <source>
        <strain evidence="9 10">Sao Paulo</strain>
    </source>
</reference>
<dbReference type="Gene3D" id="2.10.109.10">
    <property type="entry name" value="Umud Fragment, subunit A"/>
    <property type="match status" value="1"/>
</dbReference>
<dbReference type="GO" id="GO:0004252">
    <property type="term" value="F:serine-type endopeptidase activity"/>
    <property type="evidence" value="ECO:0007669"/>
    <property type="project" value="InterPro"/>
</dbReference>
<comment type="subcellular location">
    <subcellularLocation>
        <location evidence="7">Membrane</location>
        <topology evidence="7">Single-pass type II membrane protein</topology>
    </subcellularLocation>
</comment>
<sequence>MNKNRFKFLLWNETVKSILQAIFFAVLIRTILFQPSTIPTGSMMPTLLIGDYIIINKFSYGYSKYSIPFSYNLFSGRIFGSKPERGDIVVFRLPRDPTIDYVKRLIGLPGDKISIKMGVIYINDIPVSHNRDGVFSYHYKEGWDENAPVFSEILNNGVKYKTISYDPLSSVNNTLDFVVPKGKYFMMGDNREDSLDSRYIEVGFIPEENLIGRASFILFSIGNNTPFNKVWMWLPNIRWDRFFKIL</sequence>
<dbReference type="InterPro" id="IPR000223">
    <property type="entry name" value="Pept_S26A_signal_pept_1"/>
</dbReference>
<feature type="domain" description="Peptidase S26" evidence="8">
    <location>
        <begin position="12"/>
        <end position="218"/>
    </location>
</feature>
<dbReference type="CDD" id="cd06530">
    <property type="entry name" value="S26_SPase_I"/>
    <property type="match status" value="1"/>
</dbReference>
<dbReference type="NCBIfam" id="TIGR02227">
    <property type="entry name" value="sigpep_I_bact"/>
    <property type="match status" value="1"/>
</dbReference>
<name>U6B588_9HYPH</name>
<feature type="active site" evidence="6">
    <location>
        <position position="103"/>
    </location>
</feature>
<gene>
    <name evidence="9" type="primary">lepB</name>
    <name evidence="9" type="ORF">lam_729</name>
</gene>
<evidence type="ECO:0000256" key="3">
    <source>
        <dbReference type="ARBA" id="ARBA00013208"/>
    </source>
</evidence>
<dbReference type="Proteomes" id="UP000017862">
    <property type="component" value="Chromosome"/>
</dbReference>
<dbReference type="GO" id="GO:0016020">
    <property type="term" value="C:membrane"/>
    <property type="evidence" value="ECO:0007669"/>
    <property type="project" value="UniProtKB-SubCell"/>
</dbReference>
<comment type="catalytic activity">
    <reaction evidence="1 7">
        <text>Cleavage of hydrophobic, N-terminal signal or leader sequences from secreted and periplasmic proteins.</text>
        <dbReference type="EC" id="3.4.21.89"/>
    </reaction>
</comment>
<dbReference type="PANTHER" id="PTHR43390">
    <property type="entry name" value="SIGNAL PEPTIDASE I"/>
    <property type="match status" value="1"/>
</dbReference>
<evidence type="ECO:0000313" key="10">
    <source>
        <dbReference type="Proteomes" id="UP000017862"/>
    </source>
</evidence>
<evidence type="ECO:0000256" key="5">
    <source>
        <dbReference type="ARBA" id="ARBA00022801"/>
    </source>
</evidence>
<dbReference type="MEROPS" id="S26.001"/>
<dbReference type="RefSeq" id="WP_007557377.1">
    <property type="nucleotide sequence ID" value="NC_022793.1"/>
</dbReference>
<dbReference type="PANTHER" id="PTHR43390:SF1">
    <property type="entry name" value="CHLOROPLAST PROCESSING PEPTIDASE"/>
    <property type="match status" value="1"/>
</dbReference>
<dbReference type="GO" id="GO:0006465">
    <property type="term" value="P:signal peptide processing"/>
    <property type="evidence" value="ECO:0007669"/>
    <property type="project" value="InterPro"/>
</dbReference>
<dbReference type="eggNOG" id="COG0681">
    <property type="taxonomic scope" value="Bacteria"/>
</dbReference>
<evidence type="ECO:0000313" key="9">
    <source>
        <dbReference type="EMBL" id="AHA28075.1"/>
    </source>
</evidence>
<accession>U6B588</accession>
<dbReference type="PRINTS" id="PR00727">
    <property type="entry name" value="LEADERPTASE"/>
</dbReference>
<comment type="similarity">
    <text evidence="2 7">Belongs to the peptidase S26 family.</text>
</comment>
<evidence type="ECO:0000256" key="1">
    <source>
        <dbReference type="ARBA" id="ARBA00000677"/>
    </source>
</evidence>